<evidence type="ECO:0000256" key="1">
    <source>
        <dbReference type="ARBA" id="ARBA00005790"/>
    </source>
</evidence>
<dbReference type="EMBL" id="JBHFFA010000001">
    <property type="protein sequence ID" value="KAL2652838.1"/>
    <property type="molecule type" value="Genomic_DNA"/>
</dbReference>
<dbReference type="CDD" id="cd00071">
    <property type="entry name" value="GMPK"/>
    <property type="match status" value="1"/>
</dbReference>
<dbReference type="PANTHER" id="PTHR23117">
    <property type="entry name" value="GUANYLATE KINASE-RELATED"/>
    <property type="match status" value="1"/>
</dbReference>
<dbReference type="Gene3D" id="3.30.63.10">
    <property type="entry name" value="Guanylate Kinase phosphate binding domain"/>
    <property type="match status" value="1"/>
</dbReference>
<dbReference type="InterPro" id="IPR027417">
    <property type="entry name" value="P-loop_NTPase"/>
</dbReference>
<dbReference type="SMART" id="SM00072">
    <property type="entry name" value="GuKc"/>
    <property type="match status" value="1"/>
</dbReference>
<dbReference type="AlphaFoldDB" id="A0ABD1ZN10"/>
<sequence>MGNVCFCASKVNGDADCSELTQFPRGGNAAAFANLKGETGLSHEPQAEVMAQLENELGFPLGQDPQCPSPKPLVIVISGPSGVGKDAVIKRLQQVRGDLHFVVTATTRAMRPGEIDGLDYFFMSRTEFQEMIENHELLEHAIVYGDYKGIPKQQVRESMNLGMDVVLRVDVQGAATVRSLLGQEAVFIFLVAESEKALVKRLIERKTENMDKMLGAAEGRTTLESLSLAGAMITG</sequence>
<feature type="domain" description="Guanylate kinase-like" evidence="4">
    <location>
        <begin position="72"/>
        <end position="213"/>
    </location>
</feature>
<proteinExistence type="inferred from homology"/>
<dbReference type="PROSITE" id="PS00856">
    <property type="entry name" value="GUANYLATE_KINASE_1"/>
    <property type="match status" value="1"/>
</dbReference>
<gene>
    <name evidence="5" type="ORF">R1flu_020966</name>
</gene>
<accession>A0ABD1ZN10</accession>
<dbReference type="SUPFAM" id="SSF52540">
    <property type="entry name" value="P-loop containing nucleoside triphosphate hydrolases"/>
    <property type="match status" value="1"/>
</dbReference>
<keyword evidence="2" id="KW-0808">Transferase</keyword>
<comment type="similarity">
    <text evidence="1">Belongs to the guanylate kinase family.</text>
</comment>
<dbReference type="PANTHER" id="PTHR23117:SF13">
    <property type="entry name" value="GUANYLATE KINASE"/>
    <property type="match status" value="1"/>
</dbReference>
<comment type="caution">
    <text evidence="5">The sequence shown here is derived from an EMBL/GenBank/DDBJ whole genome shotgun (WGS) entry which is preliminary data.</text>
</comment>
<name>A0ABD1ZN10_9MARC</name>
<evidence type="ECO:0000256" key="2">
    <source>
        <dbReference type="ARBA" id="ARBA00022679"/>
    </source>
</evidence>
<dbReference type="GO" id="GO:0016301">
    <property type="term" value="F:kinase activity"/>
    <property type="evidence" value="ECO:0007669"/>
    <property type="project" value="UniProtKB-KW"/>
</dbReference>
<dbReference type="InterPro" id="IPR020590">
    <property type="entry name" value="Guanylate_kinase_CS"/>
</dbReference>
<evidence type="ECO:0000259" key="4">
    <source>
        <dbReference type="PROSITE" id="PS50052"/>
    </source>
</evidence>
<keyword evidence="3" id="KW-0418">Kinase</keyword>
<reference evidence="5 6" key="1">
    <citation type="submission" date="2024-09" db="EMBL/GenBank/DDBJ databases">
        <title>Chromosome-scale assembly of Riccia fluitans.</title>
        <authorList>
            <person name="Paukszto L."/>
            <person name="Sawicki J."/>
            <person name="Karawczyk K."/>
            <person name="Piernik-Szablinska J."/>
            <person name="Szczecinska M."/>
            <person name="Mazdziarz M."/>
        </authorList>
    </citation>
    <scope>NUCLEOTIDE SEQUENCE [LARGE SCALE GENOMIC DNA]</scope>
    <source>
        <strain evidence="5">Rf_01</strain>
        <tissue evidence="5">Aerial parts of the thallus</tissue>
    </source>
</reference>
<dbReference type="Proteomes" id="UP001605036">
    <property type="component" value="Unassembled WGS sequence"/>
</dbReference>
<evidence type="ECO:0000256" key="3">
    <source>
        <dbReference type="ARBA" id="ARBA00022777"/>
    </source>
</evidence>
<evidence type="ECO:0000313" key="6">
    <source>
        <dbReference type="Proteomes" id="UP001605036"/>
    </source>
</evidence>
<evidence type="ECO:0000313" key="5">
    <source>
        <dbReference type="EMBL" id="KAL2652838.1"/>
    </source>
</evidence>
<keyword evidence="6" id="KW-1185">Reference proteome</keyword>
<dbReference type="PROSITE" id="PS50052">
    <property type="entry name" value="GUANYLATE_KINASE_2"/>
    <property type="match status" value="1"/>
</dbReference>
<organism evidence="5 6">
    <name type="scientific">Riccia fluitans</name>
    <dbReference type="NCBI Taxonomy" id="41844"/>
    <lineage>
        <taxon>Eukaryota</taxon>
        <taxon>Viridiplantae</taxon>
        <taxon>Streptophyta</taxon>
        <taxon>Embryophyta</taxon>
        <taxon>Marchantiophyta</taxon>
        <taxon>Marchantiopsida</taxon>
        <taxon>Marchantiidae</taxon>
        <taxon>Marchantiales</taxon>
        <taxon>Ricciaceae</taxon>
        <taxon>Riccia</taxon>
    </lineage>
</organism>
<dbReference type="Pfam" id="PF00625">
    <property type="entry name" value="Guanylate_kin"/>
    <property type="match status" value="1"/>
</dbReference>
<dbReference type="InterPro" id="IPR008144">
    <property type="entry name" value="Guanylate_kin-like_dom"/>
</dbReference>
<dbReference type="Gene3D" id="3.40.50.300">
    <property type="entry name" value="P-loop containing nucleotide triphosphate hydrolases"/>
    <property type="match status" value="1"/>
</dbReference>
<protein>
    <recommendedName>
        <fullName evidence="4">Guanylate kinase-like domain-containing protein</fullName>
    </recommendedName>
</protein>
<dbReference type="InterPro" id="IPR008145">
    <property type="entry name" value="GK/Ca_channel_bsu"/>
</dbReference>
<dbReference type="FunFam" id="3.30.63.10:FF:000002">
    <property type="entry name" value="Guanylate kinase 1"/>
    <property type="match status" value="1"/>
</dbReference>